<dbReference type="EMBL" id="KB201602">
    <property type="protein sequence ID" value="ESO95852.1"/>
    <property type="molecule type" value="Genomic_DNA"/>
</dbReference>
<gene>
    <name evidence="13" type="ORF">LOTGIDRAFT_144441</name>
</gene>
<feature type="transmembrane region" description="Helical" evidence="11">
    <location>
        <begin position="60"/>
        <end position="84"/>
    </location>
</feature>
<dbReference type="PROSITE" id="PS50262">
    <property type="entry name" value="G_PROTEIN_RECEP_F1_2"/>
    <property type="match status" value="1"/>
</dbReference>
<keyword evidence="8 9" id="KW-0807">Transducer</keyword>
<evidence type="ECO:0000256" key="11">
    <source>
        <dbReference type="SAM" id="Phobius"/>
    </source>
</evidence>
<dbReference type="CDD" id="cd14993">
    <property type="entry name" value="7tmA_CCKR-like"/>
    <property type="match status" value="1"/>
</dbReference>
<dbReference type="Pfam" id="PF00001">
    <property type="entry name" value="7tm_1"/>
    <property type="match status" value="1"/>
</dbReference>
<dbReference type="SUPFAM" id="SSF81321">
    <property type="entry name" value="Family A G protein-coupled receptor-like"/>
    <property type="match status" value="1"/>
</dbReference>
<dbReference type="OrthoDB" id="9979846at2759"/>
<feature type="domain" description="G-protein coupled receptors family 1 profile" evidence="12">
    <location>
        <begin position="43"/>
        <end position="312"/>
    </location>
</feature>
<keyword evidence="6 11" id="KW-0472">Membrane</keyword>
<feature type="transmembrane region" description="Helical" evidence="11">
    <location>
        <begin position="30"/>
        <end position="53"/>
    </location>
</feature>
<reference evidence="13 14" key="1">
    <citation type="journal article" date="2013" name="Nature">
        <title>Insights into bilaterian evolution from three spiralian genomes.</title>
        <authorList>
            <person name="Simakov O."/>
            <person name="Marletaz F."/>
            <person name="Cho S.J."/>
            <person name="Edsinger-Gonzales E."/>
            <person name="Havlak P."/>
            <person name="Hellsten U."/>
            <person name="Kuo D.H."/>
            <person name="Larsson T."/>
            <person name="Lv J."/>
            <person name="Arendt D."/>
            <person name="Savage R."/>
            <person name="Osoegawa K."/>
            <person name="de Jong P."/>
            <person name="Grimwood J."/>
            <person name="Chapman J.A."/>
            <person name="Shapiro H."/>
            <person name="Aerts A."/>
            <person name="Otillar R.P."/>
            <person name="Terry A.Y."/>
            <person name="Boore J.L."/>
            <person name="Grigoriev I.V."/>
            <person name="Lindberg D.R."/>
            <person name="Seaver E.C."/>
            <person name="Weisblat D.A."/>
            <person name="Putnam N.H."/>
            <person name="Rokhsar D.S."/>
        </authorList>
    </citation>
    <scope>NUCLEOTIDE SEQUENCE [LARGE SCALE GENOMIC DNA]</scope>
</reference>
<dbReference type="PANTHER" id="PTHR45695:SF9">
    <property type="entry name" value="LEUCOKININ RECEPTOR"/>
    <property type="match status" value="1"/>
</dbReference>
<evidence type="ECO:0000256" key="8">
    <source>
        <dbReference type="ARBA" id="ARBA00023224"/>
    </source>
</evidence>
<dbReference type="InterPro" id="IPR017452">
    <property type="entry name" value="GPCR_Rhodpsn_7TM"/>
</dbReference>
<evidence type="ECO:0000256" key="4">
    <source>
        <dbReference type="ARBA" id="ARBA00022989"/>
    </source>
</evidence>
<evidence type="ECO:0000256" key="7">
    <source>
        <dbReference type="ARBA" id="ARBA00023170"/>
    </source>
</evidence>
<evidence type="ECO:0000313" key="14">
    <source>
        <dbReference type="Proteomes" id="UP000030746"/>
    </source>
</evidence>
<name>V4AG54_LOTGI</name>
<dbReference type="STRING" id="225164.V4AG54"/>
<feature type="transmembrane region" description="Helical" evidence="11">
    <location>
        <begin position="143"/>
        <end position="163"/>
    </location>
</feature>
<feature type="transmembrane region" description="Helical" evidence="11">
    <location>
        <begin position="204"/>
        <end position="231"/>
    </location>
</feature>
<dbReference type="HOGENOM" id="CLU_009579_5_2_1"/>
<feature type="transmembrane region" description="Helical" evidence="11">
    <location>
        <begin position="257"/>
        <end position="275"/>
    </location>
</feature>
<dbReference type="AlphaFoldDB" id="V4AG54"/>
<comment type="subcellular location">
    <subcellularLocation>
        <location evidence="1">Membrane</location>
        <topology evidence="1">Multi-pass membrane protein</topology>
    </subcellularLocation>
</comment>
<evidence type="ECO:0000256" key="10">
    <source>
        <dbReference type="SAM" id="MobiDB-lite"/>
    </source>
</evidence>
<evidence type="ECO:0000256" key="5">
    <source>
        <dbReference type="ARBA" id="ARBA00023040"/>
    </source>
</evidence>
<dbReference type="GO" id="GO:0004983">
    <property type="term" value="F:neuropeptide Y receptor activity"/>
    <property type="evidence" value="ECO:0007669"/>
    <property type="project" value="InterPro"/>
</dbReference>
<dbReference type="RefSeq" id="XP_009053447.1">
    <property type="nucleotide sequence ID" value="XM_009055199.1"/>
</dbReference>
<keyword evidence="3 9" id="KW-0812">Transmembrane</keyword>
<keyword evidence="4 11" id="KW-1133">Transmembrane helix</keyword>
<feature type="transmembrane region" description="Helical" evidence="11">
    <location>
        <begin position="295"/>
        <end position="315"/>
    </location>
</feature>
<feature type="transmembrane region" description="Helical" evidence="11">
    <location>
        <begin position="104"/>
        <end position="122"/>
    </location>
</feature>
<evidence type="ECO:0000256" key="1">
    <source>
        <dbReference type="ARBA" id="ARBA00004141"/>
    </source>
</evidence>
<keyword evidence="14" id="KW-1185">Reference proteome</keyword>
<keyword evidence="5 9" id="KW-0297">G-protein coupled receptor</keyword>
<dbReference type="GO" id="GO:0005886">
    <property type="term" value="C:plasma membrane"/>
    <property type="evidence" value="ECO:0007669"/>
    <property type="project" value="TreeGrafter"/>
</dbReference>
<proteinExistence type="inferred from homology"/>
<organism evidence="13 14">
    <name type="scientific">Lottia gigantea</name>
    <name type="common">Giant owl limpet</name>
    <dbReference type="NCBI Taxonomy" id="225164"/>
    <lineage>
        <taxon>Eukaryota</taxon>
        <taxon>Metazoa</taxon>
        <taxon>Spiralia</taxon>
        <taxon>Lophotrochozoa</taxon>
        <taxon>Mollusca</taxon>
        <taxon>Gastropoda</taxon>
        <taxon>Patellogastropoda</taxon>
        <taxon>Lottioidea</taxon>
        <taxon>Lottiidae</taxon>
        <taxon>Lottia</taxon>
    </lineage>
</organism>
<dbReference type="KEGG" id="lgi:LOTGIDRAFT_144441"/>
<comment type="similarity">
    <text evidence="2 9">Belongs to the G-protein coupled receptor 1 family.</text>
</comment>
<evidence type="ECO:0000313" key="13">
    <source>
        <dbReference type="EMBL" id="ESO95852.1"/>
    </source>
</evidence>
<sequence length="373" mass="42363">MKSQTIELKPTSLPVDVIADIDPVTKYVLLVLYVIVISLSVFGNSLVFLTFLFNRHMRSVVNIFIVSLAFSDFFVTVTCMPVNLGGILTKYWIFGAISCKIVPFIDNLTVASSSLTLCCIAFDRYNAIVHPLEANAVKSPKRAGLLLVIVWVISLGSSIPYAFCFQLYEVCLNPNGCARNSNRTYTTAHFCKGYNTYRTDQLQIWLTLVVLFIIPFVFMTVTYSVICYTLWSKRPIGTSVLRSEDIQTRYKKKAIKMLILVVILFVSCWAPLIIYEVIAKQRNILASDKSLTLRYYLQWLALSGACLNPIVFAFMNERFRKNFRIILCCRRNQVVPVSIRNTQPIVVTSENGQKQKDTSISWSQEKPISTSRV</sequence>
<dbReference type="OMA" id="AFMNEKF"/>
<evidence type="ECO:0000256" key="2">
    <source>
        <dbReference type="ARBA" id="ARBA00010663"/>
    </source>
</evidence>
<dbReference type="Proteomes" id="UP000030746">
    <property type="component" value="Unassembled WGS sequence"/>
</dbReference>
<dbReference type="SMART" id="SM01381">
    <property type="entry name" value="7TM_GPCR_Srsx"/>
    <property type="match status" value="1"/>
</dbReference>
<keyword evidence="7 9" id="KW-0675">Receptor</keyword>
<dbReference type="GeneID" id="20234834"/>
<evidence type="ECO:0000259" key="12">
    <source>
        <dbReference type="PROSITE" id="PS50262"/>
    </source>
</evidence>
<feature type="region of interest" description="Disordered" evidence="10">
    <location>
        <begin position="350"/>
        <end position="373"/>
    </location>
</feature>
<dbReference type="PROSITE" id="PS00237">
    <property type="entry name" value="G_PROTEIN_RECEP_F1_1"/>
    <property type="match status" value="1"/>
</dbReference>
<dbReference type="InterPro" id="IPR000611">
    <property type="entry name" value="NPY_rcpt"/>
</dbReference>
<dbReference type="PRINTS" id="PR01012">
    <property type="entry name" value="NRPEPTIDEYR"/>
</dbReference>
<evidence type="ECO:0000256" key="3">
    <source>
        <dbReference type="ARBA" id="ARBA00022692"/>
    </source>
</evidence>
<protein>
    <recommendedName>
        <fullName evidence="12">G-protein coupled receptors family 1 profile domain-containing protein</fullName>
    </recommendedName>
</protein>
<dbReference type="Gene3D" id="1.20.1070.10">
    <property type="entry name" value="Rhodopsin 7-helix transmembrane proteins"/>
    <property type="match status" value="1"/>
</dbReference>
<evidence type="ECO:0000256" key="9">
    <source>
        <dbReference type="RuleBase" id="RU000688"/>
    </source>
</evidence>
<evidence type="ECO:0000256" key="6">
    <source>
        <dbReference type="ARBA" id="ARBA00023136"/>
    </source>
</evidence>
<accession>V4AG54</accession>
<dbReference type="PANTHER" id="PTHR45695">
    <property type="entry name" value="LEUCOKININ RECEPTOR-RELATED"/>
    <property type="match status" value="1"/>
</dbReference>
<dbReference type="CTD" id="20234834"/>
<dbReference type="PRINTS" id="PR00237">
    <property type="entry name" value="GPCRRHODOPSN"/>
</dbReference>
<dbReference type="InterPro" id="IPR000276">
    <property type="entry name" value="GPCR_Rhodpsn"/>
</dbReference>